<name>A0A8J3D701_9BACT</name>
<dbReference type="AlphaFoldDB" id="A0A8J3D701"/>
<dbReference type="EMBL" id="BMXF01000001">
    <property type="protein sequence ID" value="GHB54636.1"/>
    <property type="molecule type" value="Genomic_DNA"/>
</dbReference>
<sequence length="43" mass="4937">MDWKGYRSGHRLDLRQEDLVQANDDLRAFILKATPGKGMAAKY</sequence>
<gene>
    <name evidence="1" type="ORF">GCM10007390_04640</name>
</gene>
<dbReference type="Proteomes" id="UP000598271">
    <property type="component" value="Unassembled WGS sequence"/>
</dbReference>
<evidence type="ECO:0000313" key="2">
    <source>
        <dbReference type="Proteomes" id="UP000598271"/>
    </source>
</evidence>
<organism evidence="1 2">
    <name type="scientific">Persicitalea jodogahamensis</name>
    <dbReference type="NCBI Taxonomy" id="402147"/>
    <lineage>
        <taxon>Bacteria</taxon>
        <taxon>Pseudomonadati</taxon>
        <taxon>Bacteroidota</taxon>
        <taxon>Cytophagia</taxon>
        <taxon>Cytophagales</taxon>
        <taxon>Spirosomataceae</taxon>
        <taxon>Persicitalea</taxon>
    </lineage>
</organism>
<proteinExistence type="predicted"/>
<accession>A0A8J3D701</accession>
<keyword evidence="2" id="KW-1185">Reference proteome</keyword>
<comment type="caution">
    <text evidence="1">The sequence shown here is derived from an EMBL/GenBank/DDBJ whole genome shotgun (WGS) entry which is preliminary data.</text>
</comment>
<dbReference type="RefSeq" id="WP_308439260.1">
    <property type="nucleotide sequence ID" value="NZ_BMXF01000001.1"/>
</dbReference>
<evidence type="ECO:0000313" key="1">
    <source>
        <dbReference type="EMBL" id="GHB54636.1"/>
    </source>
</evidence>
<protein>
    <submittedName>
        <fullName evidence="1">Uncharacterized protein</fullName>
    </submittedName>
</protein>
<reference evidence="1 2" key="1">
    <citation type="journal article" date="2014" name="Int. J. Syst. Evol. Microbiol.">
        <title>Complete genome sequence of Corynebacterium casei LMG S-19264T (=DSM 44701T), isolated from a smear-ripened cheese.</title>
        <authorList>
            <consortium name="US DOE Joint Genome Institute (JGI-PGF)"/>
            <person name="Walter F."/>
            <person name="Albersmeier A."/>
            <person name="Kalinowski J."/>
            <person name="Ruckert C."/>
        </authorList>
    </citation>
    <scope>NUCLEOTIDE SEQUENCE [LARGE SCALE GENOMIC DNA]</scope>
    <source>
        <strain evidence="1 2">KCTC 12866</strain>
    </source>
</reference>